<dbReference type="VEuPathDB" id="FungiDB:RhiirA1_467331"/>
<evidence type="ECO:0000313" key="3">
    <source>
        <dbReference type="EMBL" id="PKY48936.1"/>
    </source>
</evidence>
<reference evidence="3 4" key="1">
    <citation type="submission" date="2015-10" db="EMBL/GenBank/DDBJ databases">
        <title>Genome analyses suggest a sexual origin of heterokaryosis in a supposedly ancient asexual fungus.</title>
        <authorList>
            <person name="Ropars J."/>
            <person name="Sedzielewska K."/>
            <person name="Noel J."/>
            <person name="Charron P."/>
            <person name="Farinelli L."/>
            <person name="Marton T."/>
            <person name="Kruger M."/>
            <person name="Pelin A."/>
            <person name="Brachmann A."/>
            <person name="Corradi N."/>
        </authorList>
    </citation>
    <scope>NUCLEOTIDE SEQUENCE [LARGE SCALE GENOMIC DNA]</scope>
    <source>
        <strain evidence="3 4">A4</strain>
    </source>
</reference>
<dbReference type="GO" id="GO:0004519">
    <property type="term" value="F:endonuclease activity"/>
    <property type="evidence" value="ECO:0007669"/>
    <property type="project" value="InterPro"/>
</dbReference>
<evidence type="ECO:0000313" key="4">
    <source>
        <dbReference type="Proteomes" id="UP000234323"/>
    </source>
</evidence>
<evidence type="ECO:0000259" key="2">
    <source>
        <dbReference type="Pfam" id="PF03161"/>
    </source>
</evidence>
<name>A0A2I1GQL4_9GLOM</name>
<feature type="compositionally biased region" description="Low complexity" evidence="1">
    <location>
        <begin position="19"/>
        <end position="28"/>
    </location>
</feature>
<dbReference type="VEuPathDB" id="FungiDB:RhiirFUN_024480"/>
<organism evidence="3 4">
    <name type="scientific">Rhizophagus irregularis</name>
    <dbReference type="NCBI Taxonomy" id="588596"/>
    <lineage>
        <taxon>Eukaryota</taxon>
        <taxon>Fungi</taxon>
        <taxon>Fungi incertae sedis</taxon>
        <taxon>Mucoromycota</taxon>
        <taxon>Glomeromycotina</taxon>
        <taxon>Glomeromycetes</taxon>
        <taxon>Glomerales</taxon>
        <taxon>Glomeraceae</taxon>
        <taxon>Rhizophagus</taxon>
    </lineage>
</organism>
<dbReference type="Proteomes" id="UP000234323">
    <property type="component" value="Unassembled WGS sequence"/>
</dbReference>
<comment type="caution">
    <text evidence="3">The sequence shown here is derived from an EMBL/GenBank/DDBJ whole genome shotgun (WGS) entry which is preliminary data.</text>
</comment>
<dbReference type="SUPFAM" id="SSF55608">
    <property type="entry name" value="Homing endonucleases"/>
    <property type="match status" value="1"/>
</dbReference>
<sequence length="310" mass="36103">MLMRLKKGNGSVGKKNELSRSLCRTKLTSSRRTKKSRQRNERKKDNSLVVLSILPLDDDVKTDHVRDIFLWYDGKSTIKERSYRDRWQMWKNVPEGDMKKIVGDESKYLKALTAAYPKIASKVIKVRPWKILTYCKLQQDLEDTLTSATTKGKQQIGHFELLKKNLSFGSVESDNVQDRHRWALDGLLEKKDKMRQEIIHPSVEPEEVEKIINDVRDDQKSKNRVAEQSAILFFGVEFMTRTYPCLTPLHSVWYLNGSKVIPASIFEDFTPVALALKMERRLAKEDNTKRINTEVKVERPQKVHKREAND</sequence>
<keyword evidence="4" id="KW-1185">Reference proteome</keyword>
<protein>
    <recommendedName>
        <fullName evidence="2">Homing endonuclease LAGLIDADG domain-containing protein</fullName>
    </recommendedName>
</protein>
<feature type="region of interest" description="Disordered" evidence="1">
    <location>
        <begin position="1"/>
        <end position="43"/>
    </location>
</feature>
<dbReference type="Pfam" id="PF03161">
    <property type="entry name" value="LAGLIDADG_2"/>
    <property type="match status" value="1"/>
</dbReference>
<gene>
    <name evidence="3" type="ORF">RhiirA4_464698</name>
</gene>
<dbReference type="OrthoDB" id="2436656at2759"/>
<feature type="domain" description="Homing endonuclease LAGLIDADG" evidence="2">
    <location>
        <begin position="232"/>
        <end position="276"/>
    </location>
</feature>
<evidence type="ECO:0000256" key="1">
    <source>
        <dbReference type="SAM" id="MobiDB-lite"/>
    </source>
</evidence>
<dbReference type="AlphaFoldDB" id="A0A2I1GQL4"/>
<dbReference type="InterPro" id="IPR004860">
    <property type="entry name" value="LAGLIDADG_dom"/>
</dbReference>
<proteinExistence type="predicted"/>
<dbReference type="EMBL" id="LLXI01000687">
    <property type="protein sequence ID" value="PKY48936.1"/>
    <property type="molecule type" value="Genomic_DNA"/>
</dbReference>
<dbReference type="InterPro" id="IPR027434">
    <property type="entry name" value="Homing_endonucl"/>
</dbReference>
<accession>A0A2I1GQL4</accession>